<dbReference type="SUPFAM" id="SSF46894">
    <property type="entry name" value="C-terminal effector domain of the bipartite response regulators"/>
    <property type="match status" value="1"/>
</dbReference>
<dbReference type="InterPro" id="IPR039420">
    <property type="entry name" value="WalR-like"/>
</dbReference>
<dbReference type="EMBL" id="FRAM01000003">
    <property type="protein sequence ID" value="SHK57080.1"/>
    <property type="molecule type" value="Genomic_DNA"/>
</dbReference>
<dbReference type="SMART" id="SM00448">
    <property type="entry name" value="REC"/>
    <property type="match status" value="1"/>
</dbReference>
<dbReference type="PANTHER" id="PTHR43214">
    <property type="entry name" value="TWO-COMPONENT RESPONSE REGULATOR"/>
    <property type="match status" value="1"/>
</dbReference>
<dbReference type="Pfam" id="PF00072">
    <property type="entry name" value="Response_reg"/>
    <property type="match status" value="1"/>
</dbReference>
<feature type="modified residue" description="4-aspartylphosphate" evidence="3">
    <location>
        <position position="54"/>
    </location>
</feature>
<evidence type="ECO:0000256" key="2">
    <source>
        <dbReference type="ARBA" id="ARBA00023125"/>
    </source>
</evidence>
<evidence type="ECO:0000259" key="4">
    <source>
        <dbReference type="PROSITE" id="PS50043"/>
    </source>
</evidence>
<reference evidence="7" key="1">
    <citation type="submission" date="2016-11" db="EMBL/GenBank/DDBJ databases">
        <authorList>
            <person name="Varghese N."/>
            <person name="Submissions S."/>
        </authorList>
    </citation>
    <scope>NUCLEOTIDE SEQUENCE [LARGE SCALE GENOMIC DNA]</scope>
    <source>
        <strain evidence="7">DSM 18016</strain>
    </source>
</reference>
<dbReference type="InterPro" id="IPR058245">
    <property type="entry name" value="NreC/VraR/RcsB-like_REC"/>
</dbReference>
<dbReference type="InterPro" id="IPR016032">
    <property type="entry name" value="Sig_transdc_resp-reg_C-effctor"/>
</dbReference>
<dbReference type="SMART" id="SM00421">
    <property type="entry name" value="HTH_LUXR"/>
    <property type="match status" value="1"/>
</dbReference>
<dbReference type="CDD" id="cd17535">
    <property type="entry name" value="REC_NarL-like"/>
    <property type="match status" value="1"/>
</dbReference>
<dbReference type="Pfam" id="PF00196">
    <property type="entry name" value="GerE"/>
    <property type="match status" value="1"/>
</dbReference>
<evidence type="ECO:0000256" key="3">
    <source>
        <dbReference type="PROSITE-ProRule" id="PRU00169"/>
    </source>
</evidence>
<dbReference type="PRINTS" id="PR00038">
    <property type="entry name" value="HTHLUXR"/>
</dbReference>
<dbReference type="PROSITE" id="PS50110">
    <property type="entry name" value="RESPONSE_REGULATORY"/>
    <property type="match status" value="1"/>
</dbReference>
<dbReference type="GO" id="GO:0006355">
    <property type="term" value="P:regulation of DNA-templated transcription"/>
    <property type="evidence" value="ECO:0007669"/>
    <property type="project" value="InterPro"/>
</dbReference>
<gene>
    <name evidence="6" type="ORF">SAMN05444371_2919</name>
</gene>
<dbReference type="PROSITE" id="PS00622">
    <property type="entry name" value="HTH_LUXR_1"/>
    <property type="match status" value="1"/>
</dbReference>
<dbReference type="GO" id="GO:0003677">
    <property type="term" value="F:DNA binding"/>
    <property type="evidence" value="ECO:0007669"/>
    <property type="project" value="UniProtKB-KW"/>
</dbReference>
<dbReference type="CDD" id="cd06170">
    <property type="entry name" value="LuxR_C_like"/>
    <property type="match status" value="1"/>
</dbReference>
<dbReference type="GO" id="GO:0000160">
    <property type="term" value="P:phosphorelay signal transduction system"/>
    <property type="evidence" value="ECO:0007669"/>
    <property type="project" value="InterPro"/>
</dbReference>
<evidence type="ECO:0000256" key="1">
    <source>
        <dbReference type="ARBA" id="ARBA00022553"/>
    </source>
</evidence>
<name>A0A1M6TJH4_9FLAO</name>
<sequence length="206" mass="22971">MKRIVIIEDNRDIRKGFAEVIKASGKYELVKDYDNCEEALRYLQRDSPDVVLMDIDLPGMSGIEGTSRILKQNQQTLVLIITVYEDSNKVFQSLCAGASGYIVKNLGMKELLHSIDEALAGGAPMSLNIASMVVKSFKLSSDSPLSERETQVLQGIAQGKTYTKIAAELYINKETVRSHIRNIYQKLSVNSKADALRVAEDKRWIG</sequence>
<keyword evidence="2" id="KW-0238">DNA-binding</keyword>
<dbReference type="RefSeq" id="WP_072999334.1">
    <property type="nucleotide sequence ID" value="NZ_FRAM01000003.1"/>
</dbReference>
<dbReference type="Proteomes" id="UP000184498">
    <property type="component" value="Unassembled WGS sequence"/>
</dbReference>
<dbReference type="InterPro" id="IPR011006">
    <property type="entry name" value="CheY-like_superfamily"/>
</dbReference>
<evidence type="ECO:0000313" key="7">
    <source>
        <dbReference type="Proteomes" id="UP000184498"/>
    </source>
</evidence>
<dbReference type="AlphaFoldDB" id="A0A1M6TJH4"/>
<accession>A0A1M6TJH4</accession>
<feature type="domain" description="Response regulatory" evidence="5">
    <location>
        <begin position="3"/>
        <end position="119"/>
    </location>
</feature>
<keyword evidence="7" id="KW-1185">Reference proteome</keyword>
<dbReference type="STRING" id="216903.SAMN05444371_2919"/>
<dbReference type="Gene3D" id="3.40.50.2300">
    <property type="match status" value="1"/>
</dbReference>
<dbReference type="InterPro" id="IPR000792">
    <property type="entry name" value="Tscrpt_reg_LuxR_C"/>
</dbReference>
<evidence type="ECO:0000313" key="6">
    <source>
        <dbReference type="EMBL" id="SHK57080.1"/>
    </source>
</evidence>
<organism evidence="6 7">
    <name type="scientific">Epilithonimonas mollis</name>
    <dbReference type="NCBI Taxonomy" id="216903"/>
    <lineage>
        <taxon>Bacteria</taxon>
        <taxon>Pseudomonadati</taxon>
        <taxon>Bacteroidota</taxon>
        <taxon>Flavobacteriia</taxon>
        <taxon>Flavobacteriales</taxon>
        <taxon>Weeksellaceae</taxon>
        <taxon>Chryseobacterium group</taxon>
        <taxon>Epilithonimonas</taxon>
    </lineage>
</organism>
<dbReference type="SUPFAM" id="SSF52172">
    <property type="entry name" value="CheY-like"/>
    <property type="match status" value="1"/>
</dbReference>
<dbReference type="PROSITE" id="PS50043">
    <property type="entry name" value="HTH_LUXR_2"/>
    <property type="match status" value="1"/>
</dbReference>
<protein>
    <submittedName>
        <fullName evidence="6">Two component transcriptional regulator, LuxR family</fullName>
    </submittedName>
</protein>
<feature type="domain" description="HTH luxR-type" evidence="4">
    <location>
        <begin position="138"/>
        <end position="203"/>
    </location>
</feature>
<dbReference type="InterPro" id="IPR001789">
    <property type="entry name" value="Sig_transdc_resp-reg_receiver"/>
</dbReference>
<evidence type="ECO:0000259" key="5">
    <source>
        <dbReference type="PROSITE" id="PS50110"/>
    </source>
</evidence>
<keyword evidence="1 3" id="KW-0597">Phosphoprotein</keyword>
<dbReference type="OrthoDB" id="9797341at2"/>
<proteinExistence type="predicted"/>